<keyword evidence="1" id="KW-0812">Transmembrane</keyword>
<dbReference type="InterPro" id="IPR019692">
    <property type="entry name" value="CFP-6_PH"/>
</dbReference>
<feature type="transmembrane region" description="Helical" evidence="1">
    <location>
        <begin position="20"/>
        <end position="43"/>
    </location>
</feature>
<feature type="domain" description="Low molecular weight protein antigen 6 PH" evidence="2">
    <location>
        <begin position="56"/>
        <end position="118"/>
    </location>
</feature>
<gene>
    <name evidence="3" type="ORF">KDAU_44890</name>
</gene>
<evidence type="ECO:0000313" key="3">
    <source>
        <dbReference type="EMBL" id="GCE07160.1"/>
    </source>
</evidence>
<dbReference type="Pfam" id="PF10756">
    <property type="entry name" value="bPH_6"/>
    <property type="match status" value="1"/>
</dbReference>
<evidence type="ECO:0000313" key="4">
    <source>
        <dbReference type="Proteomes" id="UP000287224"/>
    </source>
</evidence>
<dbReference type="Proteomes" id="UP000287224">
    <property type="component" value="Unassembled WGS sequence"/>
</dbReference>
<dbReference type="AlphaFoldDB" id="A0A401ZK05"/>
<organism evidence="3 4">
    <name type="scientific">Dictyobacter aurantiacus</name>
    <dbReference type="NCBI Taxonomy" id="1936993"/>
    <lineage>
        <taxon>Bacteria</taxon>
        <taxon>Bacillati</taxon>
        <taxon>Chloroflexota</taxon>
        <taxon>Ktedonobacteria</taxon>
        <taxon>Ktedonobacterales</taxon>
        <taxon>Dictyobacteraceae</taxon>
        <taxon>Dictyobacter</taxon>
    </lineage>
</organism>
<keyword evidence="1" id="KW-0472">Membrane</keyword>
<reference evidence="4" key="1">
    <citation type="submission" date="2018-12" db="EMBL/GenBank/DDBJ databases">
        <title>Tengunoibacter tsumagoiensis gen. nov., sp. nov., Dictyobacter kobayashii sp. nov., D. alpinus sp. nov., and D. joshuensis sp. nov. and description of Dictyobacteraceae fam. nov. within the order Ktedonobacterales isolated from Tengu-no-mugimeshi.</title>
        <authorList>
            <person name="Wang C.M."/>
            <person name="Zheng Y."/>
            <person name="Sakai Y."/>
            <person name="Toyoda A."/>
            <person name="Minakuchi Y."/>
            <person name="Abe K."/>
            <person name="Yokota A."/>
            <person name="Yabe S."/>
        </authorList>
    </citation>
    <scope>NUCLEOTIDE SEQUENCE [LARGE SCALE GENOMIC DNA]</scope>
    <source>
        <strain evidence="4">S-27</strain>
    </source>
</reference>
<protein>
    <recommendedName>
        <fullName evidence="2">Low molecular weight protein antigen 6 PH domain-containing protein</fullName>
    </recommendedName>
</protein>
<evidence type="ECO:0000259" key="2">
    <source>
        <dbReference type="Pfam" id="PF10756"/>
    </source>
</evidence>
<comment type="caution">
    <text evidence="3">The sequence shown here is derived from an EMBL/GenBank/DDBJ whole genome shotgun (WGS) entry which is preliminary data.</text>
</comment>
<keyword evidence="1" id="KW-1133">Transmembrane helix</keyword>
<sequence length="192" mass="21460">MLAVSLVTNYTIVLADSSQPLVYAVAPHLLAMAIIGLGVGMWMEMRLYIAGYYLLPSLTIDDESITARYGRGTITIAWSDIRYFALVDSTTFCRLPTSDNPPTFRQLLTSGGTLSHLPVPAHEAFEISDGENMICWLKAAPFRHHRLFRFGEVALSGRDYAAFTQQLAALLMEKTNLPVYDLRLATQKSRRK</sequence>
<accession>A0A401ZK05</accession>
<dbReference type="EMBL" id="BIFQ01000001">
    <property type="protein sequence ID" value="GCE07160.1"/>
    <property type="molecule type" value="Genomic_DNA"/>
</dbReference>
<evidence type="ECO:0000256" key="1">
    <source>
        <dbReference type="SAM" id="Phobius"/>
    </source>
</evidence>
<proteinExistence type="predicted"/>
<name>A0A401ZK05_9CHLR</name>
<keyword evidence="4" id="KW-1185">Reference proteome</keyword>